<evidence type="ECO:0008006" key="4">
    <source>
        <dbReference type="Google" id="ProtNLM"/>
    </source>
</evidence>
<accession>A0A0D9YMY0</accession>
<reference evidence="2" key="1">
    <citation type="submission" date="2015-04" db="UniProtKB">
        <authorList>
            <consortium name="EnsemblPlants"/>
        </authorList>
    </citation>
    <scope>IDENTIFICATION</scope>
</reference>
<keyword evidence="3" id="KW-1185">Reference proteome</keyword>
<dbReference type="Proteomes" id="UP000026961">
    <property type="component" value="Chromosome 2"/>
</dbReference>
<dbReference type="eggNOG" id="ENOG502R3WA">
    <property type="taxonomic scope" value="Eukaryota"/>
</dbReference>
<sequence length="80" mass="8467">MHRMVKLLCTLLLALSLTAHYSDMSMKVSADCQSVNVPGPCSPTTCDDNCKSQIGAGAVGECTSRGCQCTFCTLPPPKKN</sequence>
<organism evidence="2">
    <name type="scientific">Oryza glumipatula</name>
    <dbReference type="NCBI Taxonomy" id="40148"/>
    <lineage>
        <taxon>Eukaryota</taxon>
        <taxon>Viridiplantae</taxon>
        <taxon>Streptophyta</taxon>
        <taxon>Embryophyta</taxon>
        <taxon>Tracheophyta</taxon>
        <taxon>Spermatophyta</taxon>
        <taxon>Magnoliopsida</taxon>
        <taxon>Liliopsida</taxon>
        <taxon>Poales</taxon>
        <taxon>Poaceae</taxon>
        <taxon>BOP clade</taxon>
        <taxon>Oryzoideae</taxon>
        <taxon>Oryzeae</taxon>
        <taxon>Oryzinae</taxon>
        <taxon>Oryza</taxon>
    </lineage>
</organism>
<feature type="signal peptide" evidence="1">
    <location>
        <begin position="1"/>
        <end position="19"/>
    </location>
</feature>
<feature type="chain" id="PRO_5002351673" description="Knottin scorpion toxin-like domain-containing protein" evidence="1">
    <location>
        <begin position="20"/>
        <end position="80"/>
    </location>
</feature>
<evidence type="ECO:0000313" key="2">
    <source>
        <dbReference type="EnsemblPlants" id="OGLUM02G05260.1"/>
    </source>
</evidence>
<dbReference type="EnsemblPlants" id="OGLUM02G05260.1">
    <property type="protein sequence ID" value="OGLUM02G05260.1"/>
    <property type="gene ID" value="OGLUM02G05260"/>
</dbReference>
<proteinExistence type="predicted"/>
<evidence type="ECO:0000313" key="3">
    <source>
        <dbReference type="Proteomes" id="UP000026961"/>
    </source>
</evidence>
<dbReference type="AlphaFoldDB" id="A0A0D9YMY0"/>
<evidence type="ECO:0000256" key="1">
    <source>
        <dbReference type="SAM" id="SignalP"/>
    </source>
</evidence>
<reference evidence="2" key="2">
    <citation type="submission" date="2018-05" db="EMBL/GenBank/DDBJ databases">
        <title>OgluRS3 (Oryza glumaepatula Reference Sequence Version 3).</title>
        <authorList>
            <person name="Zhang J."/>
            <person name="Kudrna D."/>
            <person name="Lee S."/>
            <person name="Talag J."/>
            <person name="Welchert J."/>
            <person name="Wing R.A."/>
        </authorList>
    </citation>
    <scope>NUCLEOTIDE SEQUENCE [LARGE SCALE GENOMIC DNA]</scope>
</reference>
<protein>
    <recommendedName>
        <fullName evidence="4">Knottin scorpion toxin-like domain-containing protein</fullName>
    </recommendedName>
</protein>
<dbReference type="HOGENOM" id="CLU_183273_0_0_1"/>
<dbReference type="Gramene" id="OGLUM02G05260.1">
    <property type="protein sequence ID" value="OGLUM02G05260.1"/>
    <property type="gene ID" value="OGLUM02G05260"/>
</dbReference>
<keyword evidence="1" id="KW-0732">Signal</keyword>
<name>A0A0D9YMY0_9ORYZ</name>